<evidence type="ECO:0000313" key="2">
    <source>
        <dbReference type="Proteomes" id="UP000503540"/>
    </source>
</evidence>
<reference evidence="1 2" key="1">
    <citation type="journal article" date="2019" name="ACS Chem. Biol.">
        <title>Identification and Mobilization of a Cryptic Antibiotic Biosynthesis Gene Locus from a Human-Pathogenic Nocardia Isolate.</title>
        <authorList>
            <person name="Herisse M."/>
            <person name="Ishida K."/>
            <person name="Porter J.L."/>
            <person name="Howden B."/>
            <person name="Hertweck C."/>
            <person name="Stinear T.P."/>
            <person name="Pidot S.J."/>
        </authorList>
    </citation>
    <scope>NUCLEOTIDE SEQUENCE [LARGE SCALE GENOMIC DNA]</scope>
    <source>
        <strain evidence="1 2">AUSMDU00012717</strain>
    </source>
</reference>
<gene>
    <name evidence="1" type="ORF">F5544_31045</name>
</gene>
<dbReference type="RefSeq" id="WP_167476508.1">
    <property type="nucleotide sequence ID" value="NZ_CP046172.1"/>
</dbReference>
<dbReference type="Proteomes" id="UP000503540">
    <property type="component" value="Chromosome"/>
</dbReference>
<keyword evidence="2" id="KW-1185">Reference proteome</keyword>
<organism evidence="1 2">
    <name type="scientific">Nocardia arthritidis</name>
    <dbReference type="NCBI Taxonomy" id="228602"/>
    <lineage>
        <taxon>Bacteria</taxon>
        <taxon>Bacillati</taxon>
        <taxon>Actinomycetota</taxon>
        <taxon>Actinomycetes</taxon>
        <taxon>Mycobacteriales</taxon>
        <taxon>Nocardiaceae</taxon>
        <taxon>Nocardia</taxon>
    </lineage>
</organism>
<protein>
    <submittedName>
        <fullName evidence="1">Uncharacterized protein</fullName>
    </submittedName>
</protein>
<dbReference type="EMBL" id="CP046172">
    <property type="protein sequence ID" value="QIS14051.1"/>
    <property type="molecule type" value="Genomic_DNA"/>
</dbReference>
<sequence>MAKTGLTSTQTVTVTRGGASVDVSGWSAEAVAGNVPESLWGDGSGPSLSGTGLVDDRLTGLKITVPAPHLADSLDVAAGVLDLDPITPDGAVPLSASASPAGPVPRTDTGSVATIASGIATDQTTRARNDLYTVLATVDLAPSSNDSMTGYAGLVTHDLAAAPLVATSGA</sequence>
<dbReference type="AlphaFoldDB" id="A0A6G9YLI9"/>
<evidence type="ECO:0000313" key="1">
    <source>
        <dbReference type="EMBL" id="QIS14051.1"/>
    </source>
</evidence>
<proteinExistence type="predicted"/>
<dbReference type="KEGG" id="nah:F5544_31045"/>
<accession>A0A6G9YLI9</accession>
<name>A0A6G9YLI9_9NOCA</name>